<comment type="caution">
    <text evidence="1">The sequence shown here is derived from an EMBL/GenBank/DDBJ whole genome shotgun (WGS) entry which is preliminary data.</text>
</comment>
<evidence type="ECO:0000313" key="2">
    <source>
        <dbReference type="Proteomes" id="UP001152795"/>
    </source>
</evidence>
<dbReference type="Pfam" id="PF04437">
    <property type="entry name" value="RINT1_TIP1"/>
    <property type="match status" value="1"/>
</dbReference>
<evidence type="ECO:0000313" key="1">
    <source>
        <dbReference type="EMBL" id="CAB4042795.1"/>
    </source>
</evidence>
<reference evidence="1" key="1">
    <citation type="submission" date="2020-04" db="EMBL/GenBank/DDBJ databases">
        <authorList>
            <person name="Alioto T."/>
            <person name="Alioto T."/>
            <person name="Gomez Garrido J."/>
        </authorList>
    </citation>
    <scope>NUCLEOTIDE SEQUENCE</scope>
    <source>
        <strain evidence="1">A484AB</strain>
    </source>
</reference>
<sequence>VVLKSHFNEGGAAQLKFDIHKNLFVLFGQFTAKPENYFRKLKEAIILLNLMPGSAVLLKETMGENKRKPNKETSRDALDELGVYTLSLNEVLNVLNSRINWTK</sequence>
<dbReference type="GO" id="GO:0070939">
    <property type="term" value="C:Dsl1/NZR complex"/>
    <property type="evidence" value="ECO:0007669"/>
    <property type="project" value="InterPro"/>
</dbReference>
<dbReference type="GO" id="GO:0006890">
    <property type="term" value="P:retrograde vesicle-mediated transport, Golgi to endoplasmic reticulum"/>
    <property type="evidence" value="ECO:0007669"/>
    <property type="project" value="InterPro"/>
</dbReference>
<gene>
    <name evidence="1" type="ORF">PACLA_8A061274</name>
</gene>
<protein>
    <submittedName>
        <fullName evidence="1">RAD50-interacting 1</fullName>
    </submittedName>
</protein>
<dbReference type="GO" id="GO:0060628">
    <property type="term" value="P:regulation of ER to Golgi vesicle-mediated transport"/>
    <property type="evidence" value="ECO:0007669"/>
    <property type="project" value="TreeGrafter"/>
</dbReference>
<proteinExistence type="predicted"/>
<dbReference type="PANTHER" id="PTHR13520">
    <property type="entry name" value="RAD50-INTERACTING PROTEIN 1 RINT-1"/>
    <property type="match status" value="1"/>
</dbReference>
<dbReference type="PANTHER" id="PTHR13520:SF0">
    <property type="entry name" value="RAD50-INTERACTING PROTEIN 1"/>
    <property type="match status" value="1"/>
</dbReference>
<dbReference type="EMBL" id="CACRXK020030849">
    <property type="protein sequence ID" value="CAB4042795.1"/>
    <property type="molecule type" value="Genomic_DNA"/>
</dbReference>
<dbReference type="PROSITE" id="PS51386">
    <property type="entry name" value="RINT1_TIP20"/>
    <property type="match status" value="1"/>
</dbReference>
<dbReference type="OrthoDB" id="2189254at2759"/>
<dbReference type="GO" id="GO:0006888">
    <property type="term" value="P:endoplasmic reticulum to Golgi vesicle-mediated transport"/>
    <property type="evidence" value="ECO:0007669"/>
    <property type="project" value="InterPro"/>
</dbReference>
<dbReference type="InterPro" id="IPR007528">
    <property type="entry name" value="RINT1_Tip20"/>
</dbReference>
<organism evidence="1 2">
    <name type="scientific">Paramuricea clavata</name>
    <name type="common">Red gorgonian</name>
    <name type="synonym">Violescent sea-whip</name>
    <dbReference type="NCBI Taxonomy" id="317549"/>
    <lineage>
        <taxon>Eukaryota</taxon>
        <taxon>Metazoa</taxon>
        <taxon>Cnidaria</taxon>
        <taxon>Anthozoa</taxon>
        <taxon>Octocorallia</taxon>
        <taxon>Malacalcyonacea</taxon>
        <taxon>Plexauridae</taxon>
        <taxon>Paramuricea</taxon>
    </lineage>
</organism>
<dbReference type="Proteomes" id="UP001152795">
    <property type="component" value="Unassembled WGS sequence"/>
</dbReference>
<accession>A0A6S7KBN7</accession>
<keyword evidence="2" id="KW-1185">Reference proteome</keyword>
<feature type="non-terminal residue" evidence="1">
    <location>
        <position position="1"/>
    </location>
</feature>
<name>A0A6S7KBN7_PARCT</name>
<dbReference type="AlphaFoldDB" id="A0A6S7KBN7"/>